<feature type="transmembrane region" description="Helical" evidence="2">
    <location>
        <begin position="136"/>
        <end position="153"/>
    </location>
</feature>
<feature type="transmembrane region" description="Helical" evidence="2">
    <location>
        <begin position="258"/>
        <end position="278"/>
    </location>
</feature>
<dbReference type="AlphaFoldDB" id="A0A176W5P0"/>
<comment type="caution">
    <text evidence="3">The sequence shown here is derived from an EMBL/GenBank/DDBJ whole genome shotgun (WGS) entry which is preliminary data.</text>
</comment>
<evidence type="ECO:0000256" key="2">
    <source>
        <dbReference type="SAM" id="Phobius"/>
    </source>
</evidence>
<feature type="region of interest" description="Disordered" evidence="1">
    <location>
        <begin position="87"/>
        <end position="106"/>
    </location>
</feature>
<keyword evidence="2" id="KW-0472">Membrane</keyword>
<feature type="transmembrane region" description="Helical" evidence="2">
    <location>
        <begin position="313"/>
        <end position="328"/>
    </location>
</feature>
<feature type="transmembrane region" description="Helical" evidence="2">
    <location>
        <begin position="290"/>
        <end position="307"/>
    </location>
</feature>
<feature type="transmembrane region" description="Helical" evidence="2">
    <location>
        <begin position="220"/>
        <end position="238"/>
    </location>
</feature>
<accession>A0A176W5P0</accession>
<keyword evidence="4" id="KW-1185">Reference proteome</keyword>
<feature type="transmembrane region" description="Helical" evidence="2">
    <location>
        <begin position="349"/>
        <end position="369"/>
    </location>
</feature>
<name>A0A176W5P0_MARPO</name>
<evidence type="ECO:0000313" key="3">
    <source>
        <dbReference type="EMBL" id="OAE28329.1"/>
    </source>
</evidence>
<gene>
    <name evidence="3" type="ORF">AXG93_2490s1190</name>
</gene>
<organism evidence="3 4">
    <name type="scientific">Marchantia polymorpha subsp. ruderalis</name>
    <dbReference type="NCBI Taxonomy" id="1480154"/>
    <lineage>
        <taxon>Eukaryota</taxon>
        <taxon>Viridiplantae</taxon>
        <taxon>Streptophyta</taxon>
        <taxon>Embryophyta</taxon>
        <taxon>Marchantiophyta</taxon>
        <taxon>Marchantiopsida</taxon>
        <taxon>Marchantiidae</taxon>
        <taxon>Marchantiales</taxon>
        <taxon>Marchantiaceae</taxon>
        <taxon>Marchantia</taxon>
    </lineage>
</organism>
<feature type="transmembrane region" description="Helical" evidence="2">
    <location>
        <begin position="160"/>
        <end position="183"/>
    </location>
</feature>
<keyword evidence="2" id="KW-0812">Transmembrane</keyword>
<protein>
    <submittedName>
        <fullName evidence="3">Uncharacterized protein</fullName>
    </submittedName>
</protein>
<dbReference type="Pfam" id="PF25114">
    <property type="entry name" value="AtTam38"/>
    <property type="match status" value="1"/>
</dbReference>
<dbReference type="InterPro" id="IPR056894">
    <property type="entry name" value="AtTam38"/>
</dbReference>
<dbReference type="EMBL" id="LVLJ01001741">
    <property type="protein sequence ID" value="OAE28329.1"/>
    <property type="molecule type" value="Genomic_DNA"/>
</dbReference>
<evidence type="ECO:0000313" key="4">
    <source>
        <dbReference type="Proteomes" id="UP000077202"/>
    </source>
</evidence>
<dbReference type="Proteomes" id="UP000077202">
    <property type="component" value="Unassembled WGS sequence"/>
</dbReference>
<feature type="transmembrane region" description="Helical" evidence="2">
    <location>
        <begin position="189"/>
        <end position="208"/>
    </location>
</feature>
<reference evidence="3" key="1">
    <citation type="submission" date="2016-03" db="EMBL/GenBank/DDBJ databases">
        <title>Mechanisms controlling the formation of the plant cell surface in tip-growing cells are functionally conserved among land plants.</title>
        <authorList>
            <person name="Honkanen S."/>
            <person name="Jones V.A."/>
            <person name="Morieri G."/>
            <person name="Champion C."/>
            <person name="Hetherington A.J."/>
            <person name="Kelly S."/>
            <person name="Saint-Marcoux D."/>
            <person name="Proust H."/>
            <person name="Prescott H."/>
            <person name="Dolan L."/>
        </authorList>
    </citation>
    <scope>NUCLEOTIDE SEQUENCE [LARGE SCALE GENOMIC DNA]</scope>
    <source>
        <tissue evidence="3">Whole gametophyte</tissue>
    </source>
</reference>
<evidence type="ECO:0000256" key="1">
    <source>
        <dbReference type="SAM" id="MobiDB-lite"/>
    </source>
</evidence>
<proteinExistence type="predicted"/>
<sequence>MAFQGALGLGAAKALGPDCFSCSSQLTVRVSRHSGTNARVAFPRSAFAIGKNGAPFGSFSELPVGRERRISGNFLCRERSVLVRAEAGPESEFRPQGKQSSPVDPETGIDADGFVTASLPEEFIELMKDDGDPPNYGLFAFGVVTAILARGVIWREIQNWVNIAAFLAVFALESVQALAYKLVDLGGQPVLTVLEVFLFVGQNIVNVFRLAGELISVREVSLAILLSTVVLLVGESVSETYKDASEFPSRNMLDFAGVLGLAAAVGFISAEFMLLGLVGITSYLLSAKRYNPVAGFTPAVATLVAIAGPAIRWPIFAAFVGSSVFRYWKKGYLSQGAVMNTRRGQHPRVLVGLVYLVGISMVSKVIFYFEALFPSSPPTVE</sequence>
<keyword evidence="2" id="KW-1133">Transmembrane helix</keyword>